<dbReference type="EMBL" id="JAGHQL010000140">
    <property type="protein sequence ID" value="KAH0537563.1"/>
    <property type="molecule type" value="Genomic_DNA"/>
</dbReference>
<evidence type="ECO:0000313" key="2">
    <source>
        <dbReference type="EMBL" id="KAH0537563.1"/>
    </source>
</evidence>
<proteinExistence type="predicted"/>
<dbReference type="OrthoDB" id="3900342at2759"/>
<keyword evidence="1" id="KW-0472">Membrane</keyword>
<accession>A0A9P8I6U6</accession>
<dbReference type="Proteomes" id="UP000698800">
    <property type="component" value="Unassembled WGS sequence"/>
</dbReference>
<name>A0A9P8I6U6_9PEZI</name>
<sequence length="68" mass="7670">MAVINRDDPHYGYRAHKQPMWAYFGLLASFLLMFFSGWPAVYNLSAKTKSVPVRDSIVDLVASYLGVS</sequence>
<keyword evidence="3" id="KW-1185">Reference proteome</keyword>
<gene>
    <name evidence="2" type="ORF">FGG08_005662</name>
</gene>
<feature type="transmembrane region" description="Helical" evidence="1">
    <location>
        <begin position="20"/>
        <end position="41"/>
    </location>
</feature>
<keyword evidence="1" id="KW-0812">Transmembrane</keyword>
<dbReference type="AlphaFoldDB" id="A0A9P8I6U6"/>
<evidence type="ECO:0000313" key="3">
    <source>
        <dbReference type="Proteomes" id="UP000698800"/>
    </source>
</evidence>
<evidence type="ECO:0000256" key="1">
    <source>
        <dbReference type="SAM" id="Phobius"/>
    </source>
</evidence>
<reference evidence="2" key="1">
    <citation type="submission" date="2021-03" db="EMBL/GenBank/DDBJ databases">
        <title>Comparative genomics and phylogenomic investigation of the class Geoglossomycetes provide insights into ecological specialization and systematics.</title>
        <authorList>
            <person name="Melie T."/>
            <person name="Pirro S."/>
            <person name="Miller A.N."/>
            <person name="Quandt A."/>
        </authorList>
    </citation>
    <scope>NUCLEOTIDE SEQUENCE</scope>
    <source>
        <strain evidence="2">GBOQ0MN5Z8</strain>
    </source>
</reference>
<keyword evidence="1" id="KW-1133">Transmembrane helix</keyword>
<organism evidence="2 3">
    <name type="scientific">Glutinoglossum americanum</name>
    <dbReference type="NCBI Taxonomy" id="1670608"/>
    <lineage>
        <taxon>Eukaryota</taxon>
        <taxon>Fungi</taxon>
        <taxon>Dikarya</taxon>
        <taxon>Ascomycota</taxon>
        <taxon>Pezizomycotina</taxon>
        <taxon>Geoglossomycetes</taxon>
        <taxon>Geoglossales</taxon>
        <taxon>Geoglossaceae</taxon>
        <taxon>Glutinoglossum</taxon>
    </lineage>
</organism>
<comment type="caution">
    <text evidence="2">The sequence shown here is derived from an EMBL/GenBank/DDBJ whole genome shotgun (WGS) entry which is preliminary data.</text>
</comment>
<protein>
    <submittedName>
        <fullName evidence="2">Uncharacterized protein</fullName>
    </submittedName>
</protein>